<proteinExistence type="predicted"/>
<feature type="compositionally biased region" description="Basic and acidic residues" evidence="6">
    <location>
        <begin position="20"/>
        <end position="29"/>
    </location>
</feature>
<dbReference type="EMBL" id="NMUH01005209">
    <property type="protein sequence ID" value="MQM12144.1"/>
    <property type="molecule type" value="Genomic_DNA"/>
</dbReference>
<dbReference type="OrthoDB" id="167295at2759"/>
<gene>
    <name evidence="8" type="ORF">Taro_045058</name>
</gene>
<evidence type="ECO:0000256" key="4">
    <source>
        <dbReference type="ARBA" id="ARBA00022989"/>
    </source>
</evidence>
<comment type="subcellular location">
    <subcellularLocation>
        <location evidence="1">Membrane</location>
        <topology evidence="1">Single-pass membrane protein</topology>
    </subcellularLocation>
</comment>
<keyword evidence="5 7" id="KW-0472">Membrane</keyword>
<sequence>MERRKTRHSLALVYLGPSPVEEKDTRTREDTDDADGASGGRKAGKGRDGKDPEKVCGVSMAYVERGVVKPKRSLWRLSTITHFFWAIVNFIGVFFITMFSKNQMNTGKHQVLERNGMGDLEEVLVVVGVHMMVALVDPMEWQISVQMTTMHFLLVVHVAEVNTRSWISC</sequence>
<evidence type="ECO:0000256" key="2">
    <source>
        <dbReference type="ARBA" id="ARBA00022692"/>
    </source>
</evidence>
<dbReference type="PANTHER" id="PTHR16875">
    <property type="entry name" value="SELENOPROTEIN K"/>
    <property type="match status" value="1"/>
</dbReference>
<organism evidence="8 9">
    <name type="scientific">Colocasia esculenta</name>
    <name type="common">Wild taro</name>
    <name type="synonym">Arum esculentum</name>
    <dbReference type="NCBI Taxonomy" id="4460"/>
    <lineage>
        <taxon>Eukaryota</taxon>
        <taxon>Viridiplantae</taxon>
        <taxon>Streptophyta</taxon>
        <taxon>Embryophyta</taxon>
        <taxon>Tracheophyta</taxon>
        <taxon>Spermatophyta</taxon>
        <taxon>Magnoliopsida</taxon>
        <taxon>Liliopsida</taxon>
        <taxon>Araceae</taxon>
        <taxon>Aroideae</taxon>
        <taxon>Colocasieae</taxon>
        <taxon>Colocasia</taxon>
    </lineage>
</organism>
<keyword evidence="3" id="KW-0712">Selenocysteine</keyword>
<feature type="region of interest" description="Disordered" evidence="6">
    <location>
        <begin position="1"/>
        <end position="52"/>
    </location>
</feature>
<evidence type="ECO:0000313" key="9">
    <source>
        <dbReference type="Proteomes" id="UP000652761"/>
    </source>
</evidence>
<dbReference type="GO" id="GO:0005794">
    <property type="term" value="C:Golgi apparatus"/>
    <property type="evidence" value="ECO:0007669"/>
    <property type="project" value="TreeGrafter"/>
</dbReference>
<dbReference type="AlphaFoldDB" id="A0A843X466"/>
<keyword evidence="4 7" id="KW-1133">Transmembrane helix</keyword>
<reference evidence="8" key="1">
    <citation type="submission" date="2017-07" db="EMBL/GenBank/DDBJ databases">
        <title>Taro Niue Genome Assembly and Annotation.</title>
        <authorList>
            <person name="Atibalentja N."/>
            <person name="Keating K."/>
            <person name="Fields C.J."/>
        </authorList>
    </citation>
    <scope>NUCLEOTIDE SEQUENCE</scope>
    <source>
        <strain evidence="8">Niue_2</strain>
        <tissue evidence="8">Leaf</tissue>
    </source>
</reference>
<keyword evidence="2 7" id="KW-0812">Transmembrane</keyword>
<keyword evidence="9" id="KW-1185">Reference proteome</keyword>
<dbReference type="PANTHER" id="PTHR16875:SF0">
    <property type="entry name" value="SELENOPROTEIN K"/>
    <property type="match status" value="1"/>
</dbReference>
<evidence type="ECO:0000256" key="5">
    <source>
        <dbReference type="ARBA" id="ARBA00023136"/>
    </source>
</evidence>
<dbReference type="InterPro" id="IPR024491">
    <property type="entry name" value="Se_SelK/SelG"/>
</dbReference>
<feature type="transmembrane region" description="Helical" evidence="7">
    <location>
        <begin position="79"/>
        <end position="99"/>
    </location>
</feature>
<comment type="caution">
    <text evidence="8">The sequence shown here is derived from an EMBL/GenBank/DDBJ whole genome shotgun (WGS) entry which is preliminary data.</text>
</comment>
<dbReference type="GO" id="GO:0032469">
    <property type="term" value="P:endoplasmic reticulum calcium ion homeostasis"/>
    <property type="evidence" value="ECO:0007669"/>
    <property type="project" value="TreeGrafter"/>
</dbReference>
<accession>A0A843X466</accession>
<evidence type="ECO:0000256" key="7">
    <source>
        <dbReference type="SAM" id="Phobius"/>
    </source>
</evidence>
<protein>
    <submittedName>
        <fullName evidence="8">Uncharacterized protein</fullName>
    </submittedName>
</protein>
<dbReference type="Proteomes" id="UP000652761">
    <property type="component" value="Unassembled WGS sequence"/>
</dbReference>
<evidence type="ECO:0000256" key="3">
    <source>
        <dbReference type="ARBA" id="ARBA00022933"/>
    </source>
</evidence>
<dbReference type="Pfam" id="PF10961">
    <property type="entry name" value="SelK_SelG"/>
    <property type="match status" value="1"/>
</dbReference>
<dbReference type="GO" id="GO:0006816">
    <property type="term" value="P:calcium ion transport"/>
    <property type="evidence" value="ECO:0007669"/>
    <property type="project" value="TreeGrafter"/>
</dbReference>
<evidence type="ECO:0000256" key="1">
    <source>
        <dbReference type="ARBA" id="ARBA00004167"/>
    </source>
</evidence>
<name>A0A843X466_COLES</name>
<evidence type="ECO:0000256" key="6">
    <source>
        <dbReference type="SAM" id="MobiDB-lite"/>
    </source>
</evidence>
<dbReference type="GO" id="GO:0005789">
    <property type="term" value="C:endoplasmic reticulum membrane"/>
    <property type="evidence" value="ECO:0007669"/>
    <property type="project" value="TreeGrafter"/>
</dbReference>
<evidence type="ECO:0000313" key="8">
    <source>
        <dbReference type="EMBL" id="MQM12144.1"/>
    </source>
</evidence>